<dbReference type="STRING" id="1082479.SAMN05216241_10971"/>
<dbReference type="InterPro" id="IPR053195">
    <property type="entry name" value="Bax-like"/>
</dbReference>
<reference evidence="2 3" key="1">
    <citation type="submission" date="2016-10" db="EMBL/GenBank/DDBJ databases">
        <authorList>
            <person name="de Groot N.N."/>
        </authorList>
    </citation>
    <scope>NUCLEOTIDE SEQUENCE [LARGE SCALE GENOMIC DNA]</scope>
    <source>
        <strain evidence="2 3">DSM 25584</strain>
    </source>
</reference>
<proteinExistence type="predicted"/>
<dbReference type="AlphaFoldDB" id="A0A1G7TG78"/>
<gene>
    <name evidence="2" type="ORF">SAMN05216241_10971</name>
</gene>
<dbReference type="InterPro" id="IPR002901">
    <property type="entry name" value="MGlyc_endo_b_GlcNAc-like_dom"/>
</dbReference>
<dbReference type="GO" id="GO:0004040">
    <property type="term" value="F:amidase activity"/>
    <property type="evidence" value="ECO:0007669"/>
    <property type="project" value="InterPro"/>
</dbReference>
<dbReference type="Proteomes" id="UP000199415">
    <property type="component" value="Unassembled WGS sequence"/>
</dbReference>
<dbReference type="EMBL" id="FNCE01000009">
    <property type="protein sequence ID" value="SDG34201.1"/>
    <property type="molecule type" value="Genomic_DNA"/>
</dbReference>
<evidence type="ECO:0000259" key="1">
    <source>
        <dbReference type="Pfam" id="PF01832"/>
    </source>
</evidence>
<dbReference type="PANTHER" id="PTHR40572">
    <property type="entry name" value="PROTEIN BAX"/>
    <property type="match status" value="1"/>
</dbReference>
<accession>A0A1G7TG78</accession>
<evidence type="ECO:0000313" key="2">
    <source>
        <dbReference type="EMBL" id="SDG34201.1"/>
    </source>
</evidence>
<dbReference type="OrthoDB" id="9788155at2"/>
<keyword evidence="3" id="KW-1185">Reference proteome</keyword>
<feature type="domain" description="Mannosyl-glycoprotein endo-beta-N-acetylglucosamidase-like" evidence="1">
    <location>
        <begin position="177"/>
        <end position="308"/>
    </location>
</feature>
<sequence>MRTLGPDTGKVAAIALAGGVMLLAAPVALGIHLAVPPAMQDTTEFEMVPEPVGERSITAMPVQGVSVKTLQGIYERNAYDLAAIAADERGVPPIFVREMPRDWATLDGGETRKTLFEKIVLPLILKANAEIRADRERLLKLIAKSDEPDGRDLAAAERQWLTALAKQYKLNKPDLGKLRQRVDVVPVPMALAQAANESGWGTSRFARQGNALFGQWTWDTSQAMAPKSLQKGKGNYGVRKFPTLGASVAGYMRNLNTHSAYEPFRRLRAEQRKGNGGLNSHRLMAGLKAYSQRGDAYVREIRGMMKHNSYQKLAAAELATQPPSVMASGGL</sequence>
<protein>
    <submittedName>
        <fullName evidence="2">Bax protein</fullName>
    </submittedName>
</protein>
<name>A0A1G7TG78_9PROT</name>
<dbReference type="Gene3D" id="1.10.530.10">
    <property type="match status" value="1"/>
</dbReference>
<dbReference type="Pfam" id="PF01832">
    <property type="entry name" value="Glucosaminidase"/>
    <property type="match status" value="1"/>
</dbReference>
<dbReference type="RefSeq" id="WP_143006270.1">
    <property type="nucleotide sequence ID" value="NZ_FNCE01000009.1"/>
</dbReference>
<dbReference type="PANTHER" id="PTHR40572:SF1">
    <property type="entry name" value="PROTEIN BAX"/>
    <property type="match status" value="1"/>
</dbReference>
<evidence type="ECO:0000313" key="3">
    <source>
        <dbReference type="Proteomes" id="UP000199415"/>
    </source>
</evidence>
<organism evidence="2 3">
    <name type="scientific">Limimonas halophila</name>
    <dbReference type="NCBI Taxonomy" id="1082479"/>
    <lineage>
        <taxon>Bacteria</taxon>
        <taxon>Pseudomonadati</taxon>
        <taxon>Pseudomonadota</taxon>
        <taxon>Alphaproteobacteria</taxon>
        <taxon>Rhodospirillales</taxon>
        <taxon>Rhodovibrionaceae</taxon>
        <taxon>Limimonas</taxon>
    </lineage>
</organism>